<dbReference type="AlphaFoldDB" id="A0A9P6XSG7"/>
<dbReference type="EMBL" id="JAANIT010005743">
    <property type="protein sequence ID" value="KAG1531249.1"/>
    <property type="molecule type" value="Genomic_DNA"/>
</dbReference>
<organism evidence="2 3">
    <name type="scientific">Rhizopus oryzae</name>
    <name type="common">Mucormycosis agent</name>
    <name type="synonym">Rhizopus arrhizus var. delemar</name>
    <dbReference type="NCBI Taxonomy" id="64495"/>
    <lineage>
        <taxon>Eukaryota</taxon>
        <taxon>Fungi</taxon>
        <taxon>Fungi incertae sedis</taxon>
        <taxon>Mucoromycota</taxon>
        <taxon>Mucoromycotina</taxon>
        <taxon>Mucoromycetes</taxon>
        <taxon>Mucorales</taxon>
        <taxon>Mucorineae</taxon>
        <taxon>Rhizopodaceae</taxon>
        <taxon>Rhizopus</taxon>
    </lineage>
</organism>
<protein>
    <recommendedName>
        <fullName evidence="1">Integrase zinc-binding domain-containing protein</fullName>
    </recommendedName>
</protein>
<evidence type="ECO:0000313" key="2">
    <source>
        <dbReference type="EMBL" id="KAG1531249.1"/>
    </source>
</evidence>
<name>A0A9P6XSG7_RHIOR</name>
<sequence>MFVIEIDVDYEKYLEEGFLYRVTADQQVDKKIKNRSLKYVVVENKLYRKIGRGSEARLVLVPKRGEREAVIKQCHDGHGHFGQEATWARMYSGYWWPGAYQDVKDYVASCTKCQVYARAST</sequence>
<dbReference type="Proteomes" id="UP000717996">
    <property type="component" value="Unassembled WGS sequence"/>
</dbReference>
<dbReference type="Gene3D" id="1.10.340.70">
    <property type="match status" value="1"/>
</dbReference>
<dbReference type="FunFam" id="1.10.340.70:FF:000001">
    <property type="entry name" value="Retrovirus-related Pol polyprotein from transposon gypsy-like Protein"/>
    <property type="match status" value="1"/>
</dbReference>
<evidence type="ECO:0000313" key="3">
    <source>
        <dbReference type="Proteomes" id="UP000717996"/>
    </source>
</evidence>
<proteinExistence type="predicted"/>
<dbReference type="PANTHER" id="PTHR47266">
    <property type="entry name" value="ENDONUCLEASE-RELATED"/>
    <property type="match status" value="1"/>
</dbReference>
<evidence type="ECO:0000259" key="1">
    <source>
        <dbReference type="Pfam" id="PF17921"/>
    </source>
</evidence>
<comment type="caution">
    <text evidence="2">The sequence shown here is derived from an EMBL/GenBank/DDBJ whole genome shotgun (WGS) entry which is preliminary data.</text>
</comment>
<accession>A0A9P6XSG7</accession>
<dbReference type="Pfam" id="PF17921">
    <property type="entry name" value="Integrase_H2C2"/>
    <property type="match status" value="1"/>
</dbReference>
<feature type="domain" description="Integrase zinc-binding" evidence="1">
    <location>
        <begin position="64"/>
        <end position="116"/>
    </location>
</feature>
<gene>
    <name evidence="2" type="ORF">G6F51_013581</name>
</gene>
<dbReference type="InterPro" id="IPR052160">
    <property type="entry name" value="Gypsy_RT_Integrase-like"/>
</dbReference>
<dbReference type="InterPro" id="IPR041588">
    <property type="entry name" value="Integrase_H2C2"/>
</dbReference>
<reference evidence="2" key="1">
    <citation type="journal article" date="2020" name="Microb. Genom.">
        <title>Genetic diversity of clinical and environmental Mucorales isolates obtained from an investigation of mucormycosis cases among solid organ transplant recipients.</title>
        <authorList>
            <person name="Nguyen M.H."/>
            <person name="Kaul D."/>
            <person name="Muto C."/>
            <person name="Cheng S.J."/>
            <person name="Richter R.A."/>
            <person name="Bruno V.M."/>
            <person name="Liu G."/>
            <person name="Beyhan S."/>
            <person name="Sundermann A.J."/>
            <person name="Mounaud S."/>
            <person name="Pasculle A.W."/>
            <person name="Nierman W.C."/>
            <person name="Driscoll E."/>
            <person name="Cumbie R."/>
            <person name="Clancy C.J."/>
            <person name="Dupont C.L."/>
        </authorList>
    </citation>
    <scope>NUCLEOTIDE SEQUENCE</scope>
    <source>
        <strain evidence="2">GL16</strain>
    </source>
</reference>